<name>A0AAV7IKS6_COTGL</name>
<protein>
    <submittedName>
        <fullName evidence="3">Uncharacterized protein</fullName>
    </submittedName>
</protein>
<sequence length="142" mass="16289">MILKMNLFMLLLAFYEIADGVEREPRFGYDLAKDLYSNFCQRICGSKNRQFLQSELICSIKCPNFNIQGPGTVSTNKPEETTANKPEQTTTKLPPKEELKPSVADKIDESKPEKKDKNKEELSFEDSLEFHPTRNGNRRKIG</sequence>
<evidence type="ECO:0000256" key="1">
    <source>
        <dbReference type="SAM" id="MobiDB-lite"/>
    </source>
</evidence>
<feature type="compositionally biased region" description="Polar residues" evidence="1">
    <location>
        <begin position="83"/>
        <end position="92"/>
    </location>
</feature>
<feature type="region of interest" description="Disordered" evidence="1">
    <location>
        <begin position="69"/>
        <end position="142"/>
    </location>
</feature>
<gene>
    <name evidence="3" type="ORF">KQX54_008687</name>
</gene>
<reference evidence="3 4" key="1">
    <citation type="journal article" date="2021" name="J. Hered.">
        <title>A chromosome-level genome assembly of the parasitoid wasp, Cotesia glomerata (Hymenoptera: Braconidae).</title>
        <authorList>
            <person name="Pinto B.J."/>
            <person name="Weis J.J."/>
            <person name="Gamble T."/>
            <person name="Ode P.J."/>
            <person name="Paul R."/>
            <person name="Zaspel J.M."/>
        </authorList>
    </citation>
    <scope>NUCLEOTIDE SEQUENCE [LARGE SCALE GENOMIC DNA]</scope>
    <source>
        <strain evidence="3">CgM1</strain>
    </source>
</reference>
<evidence type="ECO:0000256" key="2">
    <source>
        <dbReference type="SAM" id="SignalP"/>
    </source>
</evidence>
<evidence type="ECO:0000313" key="4">
    <source>
        <dbReference type="Proteomes" id="UP000826195"/>
    </source>
</evidence>
<proteinExistence type="predicted"/>
<dbReference type="Proteomes" id="UP000826195">
    <property type="component" value="Unassembled WGS sequence"/>
</dbReference>
<feature type="compositionally biased region" description="Basic and acidic residues" evidence="1">
    <location>
        <begin position="94"/>
        <end position="132"/>
    </location>
</feature>
<comment type="caution">
    <text evidence="3">The sequence shown here is derived from an EMBL/GenBank/DDBJ whole genome shotgun (WGS) entry which is preliminary data.</text>
</comment>
<feature type="chain" id="PRO_5043877071" evidence="2">
    <location>
        <begin position="21"/>
        <end position="142"/>
    </location>
</feature>
<keyword evidence="2" id="KW-0732">Signal</keyword>
<organism evidence="3 4">
    <name type="scientific">Cotesia glomerata</name>
    <name type="common">Lepidopteran parasitic wasp</name>
    <name type="synonym">Apanteles glomeratus</name>
    <dbReference type="NCBI Taxonomy" id="32391"/>
    <lineage>
        <taxon>Eukaryota</taxon>
        <taxon>Metazoa</taxon>
        <taxon>Ecdysozoa</taxon>
        <taxon>Arthropoda</taxon>
        <taxon>Hexapoda</taxon>
        <taxon>Insecta</taxon>
        <taxon>Pterygota</taxon>
        <taxon>Neoptera</taxon>
        <taxon>Endopterygota</taxon>
        <taxon>Hymenoptera</taxon>
        <taxon>Apocrita</taxon>
        <taxon>Ichneumonoidea</taxon>
        <taxon>Braconidae</taxon>
        <taxon>Microgastrinae</taxon>
        <taxon>Cotesia</taxon>
    </lineage>
</organism>
<keyword evidence="4" id="KW-1185">Reference proteome</keyword>
<dbReference type="AlphaFoldDB" id="A0AAV7IKS6"/>
<dbReference type="EMBL" id="JAHXZJ010001492">
    <property type="protein sequence ID" value="KAH0552315.1"/>
    <property type="molecule type" value="Genomic_DNA"/>
</dbReference>
<feature type="signal peptide" evidence="2">
    <location>
        <begin position="1"/>
        <end position="20"/>
    </location>
</feature>
<accession>A0AAV7IKS6</accession>
<evidence type="ECO:0000313" key="3">
    <source>
        <dbReference type="EMBL" id="KAH0552315.1"/>
    </source>
</evidence>